<proteinExistence type="predicted"/>
<evidence type="ECO:0000313" key="1">
    <source>
        <dbReference type="EMBL" id="GBN60944.1"/>
    </source>
</evidence>
<dbReference type="Proteomes" id="UP000499080">
    <property type="component" value="Unassembled WGS sequence"/>
</dbReference>
<name>A0A4Y2QBT1_ARAVE</name>
<comment type="caution">
    <text evidence="1">The sequence shown here is derived from an EMBL/GenBank/DDBJ whole genome shotgun (WGS) entry which is preliminary data.</text>
</comment>
<sequence length="99" mass="11042">MSSRDGGVVLRYYKIIWWYTGGHLEDLRMRSYLISTQTQLIISSSVTQTPRNSSVATPTASSPALPSLQGSIMVVRLVNSPIADDGTYLHRRNLCMHCL</sequence>
<dbReference type="EMBL" id="BGPR01013494">
    <property type="protein sequence ID" value="GBN60944.1"/>
    <property type="molecule type" value="Genomic_DNA"/>
</dbReference>
<gene>
    <name evidence="1" type="ORF">AVEN_237677_1</name>
</gene>
<dbReference type="AlphaFoldDB" id="A0A4Y2QBT1"/>
<keyword evidence="2" id="KW-1185">Reference proteome</keyword>
<organism evidence="1 2">
    <name type="scientific">Araneus ventricosus</name>
    <name type="common">Orbweaver spider</name>
    <name type="synonym">Epeira ventricosa</name>
    <dbReference type="NCBI Taxonomy" id="182803"/>
    <lineage>
        <taxon>Eukaryota</taxon>
        <taxon>Metazoa</taxon>
        <taxon>Ecdysozoa</taxon>
        <taxon>Arthropoda</taxon>
        <taxon>Chelicerata</taxon>
        <taxon>Arachnida</taxon>
        <taxon>Araneae</taxon>
        <taxon>Araneomorphae</taxon>
        <taxon>Entelegynae</taxon>
        <taxon>Araneoidea</taxon>
        <taxon>Araneidae</taxon>
        <taxon>Araneus</taxon>
    </lineage>
</organism>
<accession>A0A4Y2QBT1</accession>
<protein>
    <submittedName>
        <fullName evidence="1">Uncharacterized protein</fullName>
    </submittedName>
</protein>
<reference evidence="1 2" key="1">
    <citation type="journal article" date="2019" name="Sci. Rep.">
        <title>Orb-weaving spider Araneus ventricosus genome elucidates the spidroin gene catalogue.</title>
        <authorList>
            <person name="Kono N."/>
            <person name="Nakamura H."/>
            <person name="Ohtoshi R."/>
            <person name="Moran D.A.P."/>
            <person name="Shinohara A."/>
            <person name="Yoshida Y."/>
            <person name="Fujiwara M."/>
            <person name="Mori M."/>
            <person name="Tomita M."/>
            <person name="Arakawa K."/>
        </authorList>
    </citation>
    <scope>NUCLEOTIDE SEQUENCE [LARGE SCALE GENOMIC DNA]</scope>
</reference>
<evidence type="ECO:0000313" key="2">
    <source>
        <dbReference type="Proteomes" id="UP000499080"/>
    </source>
</evidence>